<keyword evidence="4 5" id="KW-0472">Membrane</keyword>
<feature type="transmembrane region" description="Helical" evidence="5">
    <location>
        <begin position="320"/>
        <end position="341"/>
    </location>
</feature>
<dbReference type="InterPro" id="IPR050382">
    <property type="entry name" value="MFS_Na/Anion_cotransporter"/>
</dbReference>
<evidence type="ECO:0000256" key="4">
    <source>
        <dbReference type="ARBA" id="ARBA00023136"/>
    </source>
</evidence>
<evidence type="ECO:0000313" key="6">
    <source>
        <dbReference type="EMBL" id="CAD7453826.1"/>
    </source>
</evidence>
<dbReference type="GO" id="GO:0022857">
    <property type="term" value="F:transmembrane transporter activity"/>
    <property type="evidence" value="ECO:0007669"/>
    <property type="project" value="TreeGrafter"/>
</dbReference>
<feature type="transmembrane region" description="Helical" evidence="5">
    <location>
        <begin position="287"/>
        <end position="308"/>
    </location>
</feature>
<accession>A0A7R9IAM2</accession>
<feature type="transmembrane region" description="Helical" evidence="5">
    <location>
        <begin position="121"/>
        <end position="141"/>
    </location>
</feature>
<feature type="transmembrane region" description="Helical" evidence="5">
    <location>
        <begin position="226"/>
        <end position="245"/>
    </location>
</feature>
<comment type="subcellular location">
    <subcellularLocation>
        <location evidence="1">Membrane</location>
        <topology evidence="1">Multi-pass membrane protein</topology>
    </subcellularLocation>
</comment>
<dbReference type="InterPro" id="IPR036259">
    <property type="entry name" value="MFS_trans_sf"/>
</dbReference>
<keyword evidence="2 5" id="KW-0812">Transmembrane</keyword>
<evidence type="ECO:0000256" key="5">
    <source>
        <dbReference type="SAM" id="Phobius"/>
    </source>
</evidence>
<reference evidence="6" key="1">
    <citation type="submission" date="2020-11" db="EMBL/GenBank/DDBJ databases">
        <authorList>
            <person name="Tran Van P."/>
        </authorList>
    </citation>
    <scope>NUCLEOTIDE SEQUENCE</scope>
</reference>
<dbReference type="GO" id="GO:0006820">
    <property type="term" value="P:monoatomic anion transport"/>
    <property type="evidence" value="ECO:0007669"/>
    <property type="project" value="TreeGrafter"/>
</dbReference>
<evidence type="ECO:0000256" key="3">
    <source>
        <dbReference type="ARBA" id="ARBA00022989"/>
    </source>
</evidence>
<dbReference type="AlphaFoldDB" id="A0A7R9IAM2"/>
<feature type="transmembrane region" description="Helical" evidence="5">
    <location>
        <begin position="52"/>
        <end position="79"/>
    </location>
</feature>
<organism evidence="6">
    <name type="scientific">Timema tahoe</name>
    <dbReference type="NCBI Taxonomy" id="61484"/>
    <lineage>
        <taxon>Eukaryota</taxon>
        <taxon>Metazoa</taxon>
        <taxon>Ecdysozoa</taxon>
        <taxon>Arthropoda</taxon>
        <taxon>Hexapoda</taxon>
        <taxon>Insecta</taxon>
        <taxon>Pterygota</taxon>
        <taxon>Neoptera</taxon>
        <taxon>Polyneoptera</taxon>
        <taxon>Phasmatodea</taxon>
        <taxon>Timematodea</taxon>
        <taxon>Timematoidea</taxon>
        <taxon>Timematidae</taxon>
        <taxon>Timema</taxon>
    </lineage>
</organism>
<dbReference type="EMBL" id="OE000437">
    <property type="protein sequence ID" value="CAD7453826.1"/>
    <property type="molecule type" value="Genomic_DNA"/>
</dbReference>
<name>A0A7R9IAM2_9NEOP</name>
<dbReference type="Gene3D" id="1.20.1250.20">
    <property type="entry name" value="MFS general substrate transporter like domains"/>
    <property type="match status" value="1"/>
</dbReference>
<evidence type="ECO:0000256" key="1">
    <source>
        <dbReference type="ARBA" id="ARBA00004141"/>
    </source>
</evidence>
<gene>
    <name evidence="6" type="ORF">TTEB3V08_LOCUS1943</name>
</gene>
<feature type="transmembrane region" description="Helical" evidence="5">
    <location>
        <begin position="148"/>
        <end position="178"/>
    </location>
</feature>
<sequence length="374" mass="39778">MEGPTCNFVEGPGWELASTGYGSSESLALAAAGSTRTAASSSTGSCCKKRHIVMAVVAFKVLLMSAIGSMFPLAVIAMVKTPNNTVNSTDCPINININVTVEDSGGNENGEFDWDELTQSYIFAVGGVGTLMSMLIGARLCELYGVKFVVGISMVITAVLTLLSPSAARLSVWLFILINFTRGVFSSSFVSALPHLANLASNVLCSTLSHWLRMKGFISQLTAYRIFNFFATIGTAVAMIVVAQLGCNAEATVSVLVLTMTLNGAYFGGSFMNLLDLGSNFSGSLSAYSGTLIGTMTIVAPLITGAIINTNQTRSSWGNVFYVSAAVSTLPFFIFLFLGSVEEQPWNIIHKEEDEEAIAEVGPEDETNTYDSEH</sequence>
<evidence type="ECO:0000256" key="2">
    <source>
        <dbReference type="ARBA" id="ARBA00022692"/>
    </source>
</evidence>
<keyword evidence="3 5" id="KW-1133">Transmembrane helix</keyword>
<dbReference type="PANTHER" id="PTHR11662:SF399">
    <property type="entry name" value="FI19708P1-RELATED"/>
    <property type="match status" value="1"/>
</dbReference>
<protein>
    <submittedName>
        <fullName evidence="6">Uncharacterized protein</fullName>
    </submittedName>
</protein>
<dbReference type="PANTHER" id="PTHR11662">
    <property type="entry name" value="SOLUTE CARRIER FAMILY 17"/>
    <property type="match status" value="1"/>
</dbReference>
<dbReference type="SUPFAM" id="SSF103473">
    <property type="entry name" value="MFS general substrate transporter"/>
    <property type="match status" value="2"/>
</dbReference>
<dbReference type="GO" id="GO:0016020">
    <property type="term" value="C:membrane"/>
    <property type="evidence" value="ECO:0007669"/>
    <property type="project" value="UniProtKB-SubCell"/>
</dbReference>
<feature type="transmembrane region" description="Helical" evidence="5">
    <location>
        <begin position="251"/>
        <end position="275"/>
    </location>
</feature>
<proteinExistence type="predicted"/>